<feature type="domain" description="TonB-dependent receptor-like beta-barrel" evidence="13">
    <location>
        <begin position="316"/>
        <end position="661"/>
    </location>
</feature>
<keyword evidence="7 10" id="KW-0472">Membrane</keyword>
<organism evidence="15 16">
    <name type="scientific">Comamonas aquatica DA1877</name>
    <dbReference type="NCBI Taxonomy" id="1457173"/>
    <lineage>
        <taxon>Bacteria</taxon>
        <taxon>Pseudomonadati</taxon>
        <taxon>Pseudomonadota</taxon>
        <taxon>Betaproteobacteria</taxon>
        <taxon>Burkholderiales</taxon>
        <taxon>Comamonadaceae</taxon>
        <taxon>Comamonas</taxon>
    </lineage>
</organism>
<dbReference type="PROSITE" id="PS52016">
    <property type="entry name" value="TONB_DEPENDENT_REC_3"/>
    <property type="match status" value="1"/>
</dbReference>
<dbReference type="InterPro" id="IPR039426">
    <property type="entry name" value="TonB-dep_rcpt-like"/>
</dbReference>
<feature type="region of interest" description="Disordered" evidence="12">
    <location>
        <begin position="230"/>
        <end position="254"/>
    </location>
</feature>
<dbReference type="EMBL" id="JBOK01000001">
    <property type="protein sequence ID" value="EXU81714.1"/>
    <property type="molecule type" value="Genomic_DNA"/>
</dbReference>
<protein>
    <submittedName>
        <fullName evidence="15">TonB-denpendent receptor</fullName>
    </submittedName>
</protein>
<proteinExistence type="inferred from homology"/>
<keyword evidence="16" id="KW-1185">Reference proteome</keyword>
<evidence type="ECO:0000256" key="8">
    <source>
        <dbReference type="ARBA" id="ARBA00023170"/>
    </source>
</evidence>
<dbReference type="InterPro" id="IPR000531">
    <property type="entry name" value="Beta-barrel_TonB"/>
</dbReference>
<evidence type="ECO:0000256" key="5">
    <source>
        <dbReference type="ARBA" id="ARBA00022692"/>
    </source>
</evidence>
<evidence type="ECO:0000256" key="11">
    <source>
        <dbReference type="RuleBase" id="RU003357"/>
    </source>
</evidence>
<gene>
    <name evidence="15" type="ORF">AX13_00205</name>
</gene>
<dbReference type="Pfam" id="PF00593">
    <property type="entry name" value="TonB_dep_Rec_b-barrel"/>
    <property type="match status" value="1"/>
</dbReference>
<evidence type="ECO:0000313" key="16">
    <source>
        <dbReference type="Proteomes" id="UP000020766"/>
    </source>
</evidence>
<keyword evidence="3 10" id="KW-0813">Transport</keyword>
<dbReference type="InterPro" id="IPR012910">
    <property type="entry name" value="Plug_dom"/>
</dbReference>
<evidence type="ECO:0000256" key="6">
    <source>
        <dbReference type="ARBA" id="ARBA00023077"/>
    </source>
</evidence>
<dbReference type="Pfam" id="PF07715">
    <property type="entry name" value="Plug"/>
    <property type="match status" value="1"/>
</dbReference>
<dbReference type="Proteomes" id="UP000020766">
    <property type="component" value="Unassembled WGS sequence"/>
</dbReference>
<dbReference type="STRING" id="225991.MA05_10325"/>
<evidence type="ECO:0000256" key="1">
    <source>
        <dbReference type="ARBA" id="ARBA00004571"/>
    </source>
</evidence>
<dbReference type="PANTHER" id="PTHR30069:SF40">
    <property type="entry name" value="TONB-DEPENDENT RECEPTOR NMB0964-RELATED"/>
    <property type="match status" value="1"/>
</dbReference>
<dbReference type="Gene3D" id="2.170.130.10">
    <property type="entry name" value="TonB-dependent receptor, plug domain"/>
    <property type="match status" value="1"/>
</dbReference>
<evidence type="ECO:0000259" key="13">
    <source>
        <dbReference type="Pfam" id="PF00593"/>
    </source>
</evidence>
<dbReference type="AlphaFoldDB" id="A0A014MUK8"/>
<evidence type="ECO:0000256" key="3">
    <source>
        <dbReference type="ARBA" id="ARBA00022448"/>
    </source>
</evidence>
<keyword evidence="5 10" id="KW-0812">Transmembrane</keyword>
<dbReference type="InterPro" id="IPR037066">
    <property type="entry name" value="Plug_dom_sf"/>
</dbReference>
<dbReference type="GO" id="GO:0044718">
    <property type="term" value="P:siderophore transmembrane transport"/>
    <property type="evidence" value="ECO:0007669"/>
    <property type="project" value="TreeGrafter"/>
</dbReference>
<accession>A0A014MUK8</accession>
<evidence type="ECO:0000256" key="12">
    <source>
        <dbReference type="SAM" id="MobiDB-lite"/>
    </source>
</evidence>
<comment type="caution">
    <text evidence="15">The sequence shown here is derived from an EMBL/GenBank/DDBJ whole genome shotgun (WGS) entry which is preliminary data.</text>
</comment>
<keyword evidence="9 10" id="KW-0998">Cell outer membrane</keyword>
<dbReference type="PANTHER" id="PTHR30069">
    <property type="entry name" value="TONB-DEPENDENT OUTER MEMBRANE RECEPTOR"/>
    <property type="match status" value="1"/>
</dbReference>
<dbReference type="InterPro" id="IPR036942">
    <property type="entry name" value="Beta-barrel_TonB_sf"/>
</dbReference>
<dbReference type="Gene3D" id="2.40.170.20">
    <property type="entry name" value="TonB-dependent receptor, beta-barrel domain"/>
    <property type="match status" value="1"/>
</dbReference>
<name>A0A014MUK8_9BURK</name>
<evidence type="ECO:0000256" key="10">
    <source>
        <dbReference type="PROSITE-ProRule" id="PRU01360"/>
    </source>
</evidence>
<sequence length="692" mass="74396">MKPLNPLPAARSALRAPRQFLRHHPVALAITLSAGPLSLAQAQTTDAPEAQLPGITVTATGLGLSAQDMAAPISVLEGQAWQLRRAATLGDSLTGEPGIHATHFGAGASRPIIRGMDGPRVGVLANGMELHDASTISPDHAVVTETLLAERVEILRGPAALVHGGAVGGVVNVVDSKVPTALPANGLEGSAEVQWGSSAREKSGAVGLSAGTGPLVLRVEAATRDAGDYRAGRGWRNEEGGRRVTGSDSQSSTGTVGLSWVGTDAYLGAAYTKQAAQYGLPGHVHSDCHPHGDHLHCGGHGHGHAHDEHEEVPVVDLHSYRWDLRGEWRNLAPGVEAVRLKGSHTRYAHDELEDGVAATQFRNRAHDLRLEVQHAPVAGWRGVVGLSNGQRSFSADGEEAYVQPTRTHKLGLFLLEEYQIGAWNWQAALRHDRQTVRAQDDAVERSHQGLSASLGTVWRFATGWQASASFSRAQRMPTAEELFANGPHLATNSWEVGNAQLGRETSQAWDFGLRKTRGDTTWSANAFHHRVQGYIYGRTVDAHDGFQLQHYTQADARFTGVEGQVRQRINRFVGVGVFGDLVRARLAEGGHLPRIPAARLGVRVDASWRGWEGLAEWVQVARQDRTTAYETATGGYGMLNLMASYRFSGSPLELTLKAENLTDRLGYAHTSAIKQAAPLKGRNLSVGLRVAF</sequence>
<evidence type="ECO:0000256" key="2">
    <source>
        <dbReference type="ARBA" id="ARBA00009810"/>
    </source>
</evidence>
<comment type="similarity">
    <text evidence="2 10 11">Belongs to the TonB-dependent receptor family.</text>
</comment>
<dbReference type="RefSeq" id="WP_081770572.1">
    <property type="nucleotide sequence ID" value="NZ_JBOK01000001.1"/>
</dbReference>
<dbReference type="PATRIC" id="fig|1457173.3.peg.37"/>
<evidence type="ECO:0000313" key="15">
    <source>
        <dbReference type="EMBL" id="EXU81714.1"/>
    </source>
</evidence>
<dbReference type="SUPFAM" id="SSF56935">
    <property type="entry name" value="Porins"/>
    <property type="match status" value="1"/>
</dbReference>
<evidence type="ECO:0000256" key="4">
    <source>
        <dbReference type="ARBA" id="ARBA00022452"/>
    </source>
</evidence>
<dbReference type="GO" id="GO:0009279">
    <property type="term" value="C:cell outer membrane"/>
    <property type="evidence" value="ECO:0007669"/>
    <property type="project" value="UniProtKB-SubCell"/>
</dbReference>
<feature type="domain" description="TonB-dependent receptor plug" evidence="14">
    <location>
        <begin position="66"/>
        <end position="170"/>
    </location>
</feature>
<comment type="subcellular location">
    <subcellularLocation>
        <location evidence="1 10">Cell outer membrane</location>
        <topology evidence="1 10">Multi-pass membrane protein</topology>
    </subcellularLocation>
</comment>
<keyword evidence="8 15" id="KW-0675">Receptor</keyword>
<evidence type="ECO:0000259" key="14">
    <source>
        <dbReference type="Pfam" id="PF07715"/>
    </source>
</evidence>
<keyword evidence="4 10" id="KW-1134">Transmembrane beta strand</keyword>
<feature type="compositionally biased region" description="Basic and acidic residues" evidence="12">
    <location>
        <begin position="230"/>
        <end position="242"/>
    </location>
</feature>
<evidence type="ECO:0000256" key="9">
    <source>
        <dbReference type="ARBA" id="ARBA00023237"/>
    </source>
</evidence>
<dbReference type="GO" id="GO:0015344">
    <property type="term" value="F:siderophore uptake transmembrane transporter activity"/>
    <property type="evidence" value="ECO:0007669"/>
    <property type="project" value="TreeGrafter"/>
</dbReference>
<reference evidence="15 16" key="1">
    <citation type="submission" date="2014-01" db="EMBL/GenBank/DDBJ databases">
        <title>Interspecies Systems Biology Uncovers Metabolites Affecting C. elegans Gene Expression and Life History Traits.</title>
        <authorList>
            <person name="Watson E."/>
            <person name="Macneil L.T."/>
            <person name="Ritter A.D."/>
            <person name="Yilmaz L.S."/>
            <person name="Rosebrock A.P."/>
            <person name="Caudy A.A."/>
            <person name="Walhout A.J."/>
        </authorList>
    </citation>
    <scope>NUCLEOTIDE SEQUENCE [LARGE SCALE GENOMIC DNA]</scope>
    <source>
        <strain evidence="15 16">DA1877</strain>
    </source>
</reference>
<keyword evidence="6 11" id="KW-0798">TonB box</keyword>
<evidence type="ECO:0000256" key="7">
    <source>
        <dbReference type="ARBA" id="ARBA00023136"/>
    </source>
</evidence>